<name>A0AAJ5JYY5_9DEIO</name>
<keyword evidence="4 9" id="KW-0808">Transferase</keyword>
<feature type="transmembrane region" description="Helical" evidence="10">
    <location>
        <begin position="355"/>
        <end position="372"/>
    </location>
</feature>
<feature type="transmembrane region" description="Helical" evidence="10">
    <location>
        <begin position="44"/>
        <end position="66"/>
    </location>
</feature>
<gene>
    <name evidence="12" type="ORF">FCS05_17250</name>
    <name evidence="11" type="ORF">HNQ10_003674</name>
</gene>
<evidence type="ECO:0000313" key="14">
    <source>
        <dbReference type="Proteomes" id="UP000536909"/>
    </source>
</evidence>
<keyword evidence="14" id="KW-1185">Reference proteome</keyword>
<sequence>MVFNSDIFLFAFLPVVFVLFWWLRDKKARYLLLTISGYVFYGYWDWRFCFLMLFSSLVSFTSGLMIQRAREQRVKRAWMIGTIMVDLSLLGFFKYYNFFAESVHAVAPAFAPPLLHIILPIGISFYTFHTISYVVDVAAGRVRATNNLFEYLTYVSLFSQLVAGPIVRFRQIEDDLERIDKPPQTDEMALGIGFFAVGLIKKVVVADTIAGLVDPMLANYHDLSMAGAWFAALGYTFQLYYDFSGYSDMAVGLGYLFGIRIPQNFNAPYRALGIGDFWRRWHISLSSWLRDYLYIPLGGSRRGPIRTNVNLMIVMLLGGLWHGANWTFVIWGAYQGLLLVIDRTLEPWTKRWPPLLLRWSTFLLVIVGWVFFRSESLPMATEWLGKMVGIGTGTGDIPRTLMVMCLLCFVAVNTLPETWDIRFPKTVRWAPVYALSLVLAYVFMNGSDSTFLYYQF</sequence>
<evidence type="ECO:0000256" key="1">
    <source>
        <dbReference type="ARBA" id="ARBA00004651"/>
    </source>
</evidence>
<keyword evidence="7 9" id="KW-0472">Membrane</keyword>
<evidence type="ECO:0000256" key="8">
    <source>
        <dbReference type="ARBA" id="ARBA00023315"/>
    </source>
</evidence>
<dbReference type="RefSeq" id="WP_129119913.1">
    <property type="nucleotide sequence ID" value="NZ_BSUI01000003.1"/>
</dbReference>
<dbReference type="PIRSF" id="PIRSF016636">
    <property type="entry name" value="AlgI_DltB"/>
    <property type="match status" value="1"/>
</dbReference>
<protein>
    <submittedName>
        <fullName evidence="11">Alginate O-acetyltransferase complex protein AlgI</fullName>
    </submittedName>
    <submittedName>
        <fullName evidence="12">MBOAT family protein</fullName>
    </submittedName>
</protein>
<feature type="transmembrane region" description="Helical" evidence="10">
    <location>
        <begin position="78"/>
        <end position="97"/>
    </location>
</feature>
<feature type="transmembrane region" description="Helical" evidence="10">
    <location>
        <begin position="117"/>
        <end position="139"/>
    </location>
</feature>
<dbReference type="EMBL" id="VBRC01000015">
    <property type="protein sequence ID" value="TLK22799.1"/>
    <property type="molecule type" value="Genomic_DNA"/>
</dbReference>
<dbReference type="Proteomes" id="UP000308000">
    <property type="component" value="Unassembled WGS sequence"/>
</dbReference>
<evidence type="ECO:0000256" key="10">
    <source>
        <dbReference type="SAM" id="Phobius"/>
    </source>
</evidence>
<accession>A0AAJ5JYY5</accession>
<keyword evidence="3 9" id="KW-1003">Cell membrane</keyword>
<evidence type="ECO:0000256" key="3">
    <source>
        <dbReference type="ARBA" id="ARBA00022475"/>
    </source>
</evidence>
<evidence type="ECO:0000313" key="13">
    <source>
        <dbReference type="Proteomes" id="UP000308000"/>
    </source>
</evidence>
<evidence type="ECO:0000256" key="6">
    <source>
        <dbReference type="ARBA" id="ARBA00022989"/>
    </source>
</evidence>
<dbReference type="InterPro" id="IPR004299">
    <property type="entry name" value="MBOAT_fam"/>
</dbReference>
<dbReference type="InterPro" id="IPR024194">
    <property type="entry name" value="Ac/AlaTfrase_AlgI/DltB"/>
</dbReference>
<comment type="subcellular location">
    <subcellularLocation>
        <location evidence="1">Cell membrane</location>
        <topology evidence="1">Multi-pass membrane protein</topology>
    </subcellularLocation>
</comment>
<dbReference type="Pfam" id="PF03062">
    <property type="entry name" value="MBOAT"/>
    <property type="match status" value="1"/>
</dbReference>
<dbReference type="GO" id="GO:0042121">
    <property type="term" value="P:alginic acid biosynthetic process"/>
    <property type="evidence" value="ECO:0007669"/>
    <property type="project" value="InterPro"/>
</dbReference>
<proteinExistence type="inferred from homology"/>
<dbReference type="GO" id="GO:0005886">
    <property type="term" value="C:plasma membrane"/>
    <property type="evidence" value="ECO:0007669"/>
    <property type="project" value="UniProtKB-SubCell"/>
</dbReference>
<comment type="caution">
    <text evidence="12">The sequence shown here is derived from an EMBL/GenBank/DDBJ whole genome shotgun (WGS) entry which is preliminary data.</text>
</comment>
<comment type="similarity">
    <text evidence="2 9">Belongs to the membrane-bound acyltransferase family.</text>
</comment>
<keyword evidence="6 10" id="KW-1133">Transmembrane helix</keyword>
<reference evidence="11 14" key="2">
    <citation type="submission" date="2020-08" db="EMBL/GenBank/DDBJ databases">
        <title>Genomic Encyclopedia of Type Strains, Phase IV (KMG-IV): sequencing the most valuable type-strain genomes for metagenomic binning, comparative biology and taxonomic classification.</title>
        <authorList>
            <person name="Goeker M."/>
        </authorList>
    </citation>
    <scope>NUCLEOTIDE SEQUENCE [LARGE SCALE GENOMIC DNA]</scope>
    <source>
        <strain evidence="11 14">DSM 105434</strain>
    </source>
</reference>
<feature type="transmembrane region" description="Helical" evidence="10">
    <location>
        <begin position="311"/>
        <end position="334"/>
    </location>
</feature>
<feature type="transmembrane region" description="Helical" evidence="10">
    <location>
        <begin position="427"/>
        <end position="444"/>
    </location>
</feature>
<dbReference type="PANTHER" id="PTHR13285">
    <property type="entry name" value="ACYLTRANSFERASE"/>
    <property type="match status" value="1"/>
</dbReference>
<evidence type="ECO:0000256" key="2">
    <source>
        <dbReference type="ARBA" id="ARBA00010323"/>
    </source>
</evidence>
<evidence type="ECO:0000256" key="4">
    <source>
        <dbReference type="ARBA" id="ARBA00022679"/>
    </source>
</evidence>
<evidence type="ECO:0000313" key="11">
    <source>
        <dbReference type="EMBL" id="MBB5296814.1"/>
    </source>
</evidence>
<dbReference type="Proteomes" id="UP000536909">
    <property type="component" value="Unassembled WGS sequence"/>
</dbReference>
<evidence type="ECO:0000256" key="5">
    <source>
        <dbReference type="ARBA" id="ARBA00022692"/>
    </source>
</evidence>
<evidence type="ECO:0000313" key="12">
    <source>
        <dbReference type="EMBL" id="TLK22799.1"/>
    </source>
</evidence>
<reference evidence="12 13" key="1">
    <citation type="submission" date="2019-04" db="EMBL/GenBank/DDBJ databases">
        <title>Deinococcus metalilatus MA1002 mutant No.5.</title>
        <authorList>
            <person name="Park W."/>
            <person name="Park C."/>
        </authorList>
    </citation>
    <scope>NUCLEOTIDE SEQUENCE [LARGE SCALE GENOMIC DNA]</scope>
    <source>
        <strain evidence="12 13">MA1002-m5</strain>
    </source>
</reference>
<feature type="transmembrane region" description="Helical" evidence="10">
    <location>
        <begin position="223"/>
        <end position="241"/>
    </location>
</feature>
<dbReference type="InterPro" id="IPR028362">
    <property type="entry name" value="AlgI"/>
</dbReference>
<evidence type="ECO:0000256" key="7">
    <source>
        <dbReference type="ARBA" id="ARBA00023136"/>
    </source>
</evidence>
<organism evidence="12 13">
    <name type="scientific">Deinococcus metallilatus</name>
    <dbReference type="NCBI Taxonomy" id="1211322"/>
    <lineage>
        <taxon>Bacteria</taxon>
        <taxon>Thermotogati</taxon>
        <taxon>Deinococcota</taxon>
        <taxon>Deinococci</taxon>
        <taxon>Deinococcales</taxon>
        <taxon>Deinococcaceae</taxon>
        <taxon>Deinococcus</taxon>
    </lineage>
</organism>
<dbReference type="AlphaFoldDB" id="A0AAJ5JYY5"/>
<keyword evidence="5 10" id="KW-0812">Transmembrane</keyword>
<dbReference type="EMBL" id="JACHFV010000014">
    <property type="protein sequence ID" value="MBB5296814.1"/>
    <property type="molecule type" value="Genomic_DNA"/>
</dbReference>
<keyword evidence="8 9" id="KW-0012">Acyltransferase</keyword>
<dbReference type="PANTHER" id="PTHR13285:SF23">
    <property type="entry name" value="TEICHOIC ACID D-ALANYLTRANSFERASE"/>
    <property type="match status" value="1"/>
</dbReference>
<dbReference type="PIRSF" id="PIRSF500217">
    <property type="entry name" value="AlgI"/>
    <property type="match status" value="1"/>
</dbReference>
<evidence type="ECO:0000256" key="9">
    <source>
        <dbReference type="PIRNR" id="PIRNR016636"/>
    </source>
</evidence>
<feature type="transmembrane region" description="Helical" evidence="10">
    <location>
        <begin position="7"/>
        <end position="24"/>
    </location>
</feature>
<dbReference type="GO" id="GO:0016746">
    <property type="term" value="F:acyltransferase activity"/>
    <property type="evidence" value="ECO:0007669"/>
    <property type="project" value="UniProtKB-KW"/>
</dbReference>
<dbReference type="InterPro" id="IPR051085">
    <property type="entry name" value="MB_O-acyltransferase"/>
</dbReference>
<feature type="transmembrane region" description="Helical" evidence="10">
    <location>
        <begin position="189"/>
        <end position="211"/>
    </location>
</feature>